<feature type="region of interest" description="Disordered" evidence="1">
    <location>
        <begin position="68"/>
        <end position="99"/>
    </location>
</feature>
<feature type="non-terminal residue" evidence="2">
    <location>
        <position position="1"/>
    </location>
</feature>
<reference evidence="2" key="1">
    <citation type="submission" date="2016-05" db="EMBL/GenBank/DDBJ databases">
        <authorList>
            <person name="Lavstsen T."/>
            <person name="Jespersen J.S."/>
        </authorList>
    </citation>
    <scope>NUCLEOTIDE SEQUENCE</scope>
    <source>
        <tissue evidence="2">Brain</tissue>
    </source>
</reference>
<feature type="compositionally biased region" description="Polar residues" evidence="1">
    <location>
        <begin position="11"/>
        <end position="21"/>
    </location>
</feature>
<evidence type="ECO:0000256" key="1">
    <source>
        <dbReference type="SAM" id="MobiDB-lite"/>
    </source>
</evidence>
<reference evidence="2" key="2">
    <citation type="submission" date="2016-06" db="EMBL/GenBank/DDBJ databases">
        <title>The genome of a short-lived fish provides insights into sex chromosome evolution and the genetic control of aging.</title>
        <authorList>
            <person name="Reichwald K."/>
            <person name="Felder M."/>
            <person name="Petzold A."/>
            <person name="Koch P."/>
            <person name="Groth M."/>
            <person name="Platzer M."/>
        </authorList>
    </citation>
    <scope>NUCLEOTIDE SEQUENCE</scope>
    <source>
        <tissue evidence="2">Brain</tissue>
    </source>
</reference>
<sequence>SKQNEHKWVSALQNPHLNKSSKPLKCNTKKSAADGNSARLVQGGARLSTRAQEWSSGQLLRCSITGAHKTRGGKGAQKSNNTNGHNNKKMHAFKRIILN</sequence>
<dbReference type="AlphaFoldDB" id="A0A1A7XDR0"/>
<feature type="non-terminal residue" evidence="2">
    <location>
        <position position="99"/>
    </location>
</feature>
<gene>
    <name evidence="2" type="primary">ELNA</name>
</gene>
<accession>A0A1A7XDR0</accession>
<organism evidence="2">
    <name type="scientific">Iconisemion striatum</name>
    <dbReference type="NCBI Taxonomy" id="60296"/>
    <lineage>
        <taxon>Eukaryota</taxon>
        <taxon>Metazoa</taxon>
        <taxon>Chordata</taxon>
        <taxon>Craniata</taxon>
        <taxon>Vertebrata</taxon>
        <taxon>Euteleostomi</taxon>
        <taxon>Actinopterygii</taxon>
        <taxon>Neopterygii</taxon>
        <taxon>Teleostei</taxon>
        <taxon>Neoteleostei</taxon>
        <taxon>Acanthomorphata</taxon>
        <taxon>Ovalentaria</taxon>
        <taxon>Atherinomorphae</taxon>
        <taxon>Cyprinodontiformes</taxon>
        <taxon>Nothobranchiidae</taxon>
        <taxon>Iconisemion</taxon>
    </lineage>
</organism>
<evidence type="ECO:0000313" key="2">
    <source>
        <dbReference type="EMBL" id="SBP16207.1"/>
    </source>
</evidence>
<feature type="region of interest" description="Disordered" evidence="1">
    <location>
        <begin position="1"/>
        <end position="34"/>
    </location>
</feature>
<name>A0A1A7XDR0_9TELE</name>
<dbReference type="EMBL" id="HADW01014807">
    <property type="protein sequence ID" value="SBP16207.1"/>
    <property type="molecule type" value="Transcribed_RNA"/>
</dbReference>
<feature type="compositionally biased region" description="Basic residues" evidence="1">
    <location>
        <begin position="86"/>
        <end position="99"/>
    </location>
</feature>
<proteinExistence type="predicted"/>
<protein>
    <submittedName>
        <fullName evidence="2">Elastin a</fullName>
    </submittedName>
</protein>